<accession>A0A6B0TT40</accession>
<dbReference type="PANTHER" id="PTHR31637">
    <property type="entry name" value="2,3-BISPHOSPHOGLYCERATE-INDEPENDENT PHOSPHOGLYCERATE MUTASE"/>
    <property type="match status" value="1"/>
</dbReference>
<comment type="cofactor">
    <cofactor evidence="9">
        <name>Mn(2+)</name>
        <dbReference type="ChEBI" id="CHEBI:29035"/>
    </cofactor>
    <text evidence="9">Binds 2 manganese ions per subunit.</text>
</comment>
<dbReference type="EMBL" id="WUWG01000001">
    <property type="protein sequence ID" value="MXU64965.1"/>
    <property type="molecule type" value="Genomic_DNA"/>
</dbReference>
<feature type="binding site" evidence="9 13">
    <location>
        <position position="439"/>
    </location>
    <ligand>
        <name>Mn(2+)</name>
        <dbReference type="ChEBI" id="CHEBI:29035"/>
        <label>2</label>
    </ligand>
</feature>
<feature type="binding site" evidence="9 12">
    <location>
        <begin position="254"/>
        <end position="257"/>
    </location>
    <ligand>
        <name>substrate</name>
    </ligand>
</feature>
<feature type="binding site" evidence="9 12">
    <location>
        <position position="183"/>
    </location>
    <ligand>
        <name>substrate</name>
    </ligand>
</feature>
<dbReference type="Pfam" id="PF06415">
    <property type="entry name" value="iPGM_N"/>
    <property type="match status" value="1"/>
</dbReference>
<name>A0A6B0TT40_9RHOB</name>
<evidence type="ECO:0000256" key="12">
    <source>
        <dbReference type="PIRSR" id="PIRSR001492-2"/>
    </source>
</evidence>
<organism evidence="16 17">
    <name type="scientific">Oceanomicrobium pacificus</name>
    <dbReference type="NCBI Taxonomy" id="2692916"/>
    <lineage>
        <taxon>Bacteria</taxon>
        <taxon>Pseudomonadati</taxon>
        <taxon>Pseudomonadota</taxon>
        <taxon>Alphaproteobacteria</taxon>
        <taxon>Rhodobacterales</taxon>
        <taxon>Paracoccaceae</taxon>
        <taxon>Oceanomicrobium</taxon>
    </lineage>
</organism>
<evidence type="ECO:0000256" key="8">
    <source>
        <dbReference type="ARBA" id="ARBA00023235"/>
    </source>
</evidence>
<dbReference type="RefSeq" id="WP_160852805.1">
    <property type="nucleotide sequence ID" value="NZ_WUWG01000001.1"/>
</dbReference>
<feature type="binding site" evidence="9 13">
    <location>
        <position position="401"/>
    </location>
    <ligand>
        <name>Mn(2+)</name>
        <dbReference type="ChEBI" id="CHEBI:29035"/>
        <label>1</label>
    </ligand>
</feature>
<evidence type="ECO:0000256" key="7">
    <source>
        <dbReference type="ARBA" id="ARBA00023211"/>
    </source>
</evidence>
<comment type="similarity">
    <text evidence="4 9">Belongs to the BPG-independent phosphoglycerate mutase family.</text>
</comment>
<evidence type="ECO:0000256" key="3">
    <source>
        <dbReference type="ARBA" id="ARBA00004798"/>
    </source>
</evidence>
<comment type="pathway">
    <text evidence="3 9">Carbohydrate degradation; glycolysis; pyruvate from D-glyceraldehyde 3-phosphate: step 3/5.</text>
</comment>
<evidence type="ECO:0000259" key="14">
    <source>
        <dbReference type="Pfam" id="PF01676"/>
    </source>
</evidence>
<feature type="binding site" evidence="9 12">
    <location>
        <begin position="153"/>
        <end position="154"/>
    </location>
    <ligand>
        <name>substrate</name>
    </ligand>
</feature>
<evidence type="ECO:0000256" key="1">
    <source>
        <dbReference type="ARBA" id="ARBA00000370"/>
    </source>
</evidence>
<evidence type="ECO:0000256" key="11">
    <source>
        <dbReference type="PIRSR" id="PIRSR001492-1"/>
    </source>
</evidence>
<keyword evidence="6 9" id="KW-0324">Glycolysis</keyword>
<evidence type="ECO:0000259" key="15">
    <source>
        <dbReference type="Pfam" id="PF06415"/>
    </source>
</evidence>
<comment type="catalytic activity">
    <reaction evidence="1 9">
        <text>(2R)-2-phosphoglycerate = (2R)-3-phosphoglycerate</text>
        <dbReference type="Rhea" id="RHEA:15901"/>
        <dbReference type="ChEBI" id="CHEBI:58272"/>
        <dbReference type="ChEBI" id="CHEBI:58289"/>
        <dbReference type="EC" id="5.4.2.12"/>
    </reaction>
</comment>
<feature type="binding site" evidence="9 12">
    <location>
        <position position="124"/>
    </location>
    <ligand>
        <name>substrate</name>
    </ligand>
</feature>
<dbReference type="GO" id="GO:0005737">
    <property type="term" value="C:cytoplasm"/>
    <property type="evidence" value="ECO:0007669"/>
    <property type="project" value="InterPro"/>
</dbReference>
<feature type="binding site" evidence="9 13">
    <location>
        <position position="457"/>
    </location>
    <ligand>
        <name>Mn(2+)</name>
        <dbReference type="ChEBI" id="CHEBI:29035"/>
        <label>1</label>
    </ligand>
</feature>
<dbReference type="PANTHER" id="PTHR31637:SF0">
    <property type="entry name" value="2,3-BISPHOSPHOGLYCERATE-INDEPENDENT PHOSPHOGLYCERATE MUTASE"/>
    <property type="match status" value="1"/>
</dbReference>
<evidence type="ECO:0000256" key="2">
    <source>
        <dbReference type="ARBA" id="ARBA00002315"/>
    </source>
</evidence>
<feature type="binding site" evidence="9 13">
    <location>
        <position position="13"/>
    </location>
    <ligand>
        <name>Mn(2+)</name>
        <dbReference type="ChEBI" id="CHEBI:29035"/>
        <label>2</label>
    </ligand>
</feature>
<proteinExistence type="inferred from homology"/>
<dbReference type="GO" id="GO:0004619">
    <property type="term" value="F:phosphoglycerate mutase activity"/>
    <property type="evidence" value="ECO:0007669"/>
    <property type="project" value="UniProtKB-UniRule"/>
</dbReference>
<dbReference type="HAMAP" id="MF_01038">
    <property type="entry name" value="GpmI"/>
    <property type="match status" value="1"/>
</dbReference>
<feature type="active site" description="Phosphoserine intermediate" evidence="9 11">
    <location>
        <position position="63"/>
    </location>
</feature>
<feature type="domain" description="BPG-independent PGAM N-terminal" evidence="15">
    <location>
        <begin position="83"/>
        <end position="291"/>
    </location>
</feature>
<dbReference type="InterPro" id="IPR017850">
    <property type="entry name" value="Alkaline_phosphatase_core_sf"/>
</dbReference>
<dbReference type="InterPro" id="IPR005995">
    <property type="entry name" value="Pgm_bpd_ind"/>
</dbReference>
<feature type="binding site" evidence="9 13">
    <location>
        <position position="63"/>
    </location>
    <ligand>
        <name>Mn(2+)</name>
        <dbReference type="ChEBI" id="CHEBI:29035"/>
        <label>2</label>
    </ligand>
</feature>
<dbReference type="InterPro" id="IPR036646">
    <property type="entry name" value="PGAM_B_sf"/>
</dbReference>
<evidence type="ECO:0000256" key="10">
    <source>
        <dbReference type="NCBIfam" id="TIGR01307"/>
    </source>
</evidence>
<dbReference type="GO" id="GO:0030145">
    <property type="term" value="F:manganese ion binding"/>
    <property type="evidence" value="ECO:0007669"/>
    <property type="project" value="UniProtKB-UniRule"/>
</dbReference>
<comment type="subunit">
    <text evidence="9">Monomer.</text>
</comment>
<gene>
    <name evidence="9" type="primary">gpmI</name>
    <name evidence="16" type="ORF">GSH16_05870</name>
</gene>
<dbReference type="UniPathway" id="UPA00109">
    <property type="reaction ID" value="UER00186"/>
</dbReference>
<dbReference type="Gene3D" id="3.40.1450.10">
    <property type="entry name" value="BPG-independent phosphoglycerate mutase, domain B"/>
    <property type="match status" value="1"/>
</dbReference>
<keyword evidence="8 9" id="KW-0413">Isomerase</keyword>
<reference evidence="16 17" key="1">
    <citation type="submission" date="2019-12" db="EMBL/GenBank/DDBJ databases">
        <title>Strain KN286 was isolated from seawater, which was collected from Caroline Seamount in the tropical western Pacific.</title>
        <authorList>
            <person name="Wang Q."/>
        </authorList>
    </citation>
    <scope>NUCLEOTIDE SEQUENCE [LARGE SCALE GENOMIC DNA]</scope>
    <source>
        <strain evidence="16 17">KN286</strain>
    </source>
</reference>
<dbReference type="FunFam" id="3.40.1450.10:FF:000002">
    <property type="entry name" value="2,3-bisphosphoglycerate-independent phosphoglycerate mutase"/>
    <property type="match status" value="1"/>
</dbReference>
<feature type="binding site" evidence="9 12">
    <location>
        <position position="189"/>
    </location>
    <ligand>
        <name>substrate</name>
    </ligand>
</feature>
<dbReference type="Gene3D" id="3.40.720.10">
    <property type="entry name" value="Alkaline Phosphatase, subunit A"/>
    <property type="match status" value="1"/>
</dbReference>
<keyword evidence="5 9" id="KW-0479">Metal-binding</keyword>
<dbReference type="CDD" id="cd16010">
    <property type="entry name" value="iPGM"/>
    <property type="match status" value="1"/>
</dbReference>
<evidence type="ECO:0000313" key="17">
    <source>
        <dbReference type="Proteomes" id="UP000436016"/>
    </source>
</evidence>
<dbReference type="PIRSF" id="PIRSF001492">
    <property type="entry name" value="IPGAM"/>
    <property type="match status" value="1"/>
</dbReference>
<dbReference type="Pfam" id="PF01676">
    <property type="entry name" value="Metalloenzyme"/>
    <property type="match status" value="1"/>
</dbReference>
<comment type="caution">
    <text evidence="16">The sequence shown here is derived from an EMBL/GenBank/DDBJ whole genome shotgun (WGS) entry which is preliminary data.</text>
</comment>
<feature type="domain" description="Metalloenzyme" evidence="14">
    <location>
        <begin position="5"/>
        <end position="495"/>
    </location>
</feature>
<evidence type="ECO:0000256" key="13">
    <source>
        <dbReference type="PIRSR" id="PIRSR001492-3"/>
    </source>
</evidence>
<protein>
    <recommendedName>
        <fullName evidence="9 10">2,3-bisphosphoglycerate-independent phosphoglycerate mutase</fullName>
        <shortName evidence="9">BPG-independent PGAM</shortName>
        <shortName evidence="9">Phosphoglyceromutase</shortName>
        <shortName evidence="9">iPGM</shortName>
        <ecNumber evidence="9 10">5.4.2.12</ecNumber>
    </recommendedName>
</protein>
<dbReference type="NCBIfam" id="TIGR01307">
    <property type="entry name" value="pgm_bpd_ind"/>
    <property type="match status" value="1"/>
</dbReference>
<evidence type="ECO:0000256" key="9">
    <source>
        <dbReference type="HAMAP-Rule" id="MF_01038"/>
    </source>
</evidence>
<dbReference type="InterPro" id="IPR006124">
    <property type="entry name" value="Metalloenzyme"/>
</dbReference>
<evidence type="ECO:0000256" key="6">
    <source>
        <dbReference type="ARBA" id="ARBA00023152"/>
    </source>
</evidence>
<dbReference type="InterPro" id="IPR011258">
    <property type="entry name" value="BPG-indep_PGM_N"/>
</dbReference>
<dbReference type="SUPFAM" id="SSF64158">
    <property type="entry name" value="2,3-Bisphosphoglycerate-independent phosphoglycerate mutase, substrate-binding domain"/>
    <property type="match status" value="1"/>
</dbReference>
<dbReference type="GO" id="GO:0006007">
    <property type="term" value="P:glucose catabolic process"/>
    <property type="evidence" value="ECO:0007669"/>
    <property type="project" value="InterPro"/>
</dbReference>
<dbReference type="Proteomes" id="UP000436016">
    <property type="component" value="Unassembled WGS sequence"/>
</dbReference>
<keyword evidence="17" id="KW-1185">Reference proteome</keyword>
<dbReference type="AlphaFoldDB" id="A0A6B0TT40"/>
<feature type="binding site" evidence="9 13">
    <location>
        <position position="438"/>
    </location>
    <ligand>
        <name>Mn(2+)</name>
        <dbReference type="ChEBI" id="CHEBI:29035"/>
        <label>2</label>
    </ligand>
</feature>
<evidence type="ECO:0000256" key="5">
    <source>
        <dbReference type="ARBA" id="ARBA00022723"/>
    </source>
</evidence>
<keyword evidence="7 9" id="KW-0464">Manganese</keyword>
<evidence type="ECO:0000313" key="16">
    <source>
        <dbReference type="EMBL" id="MXU64965.1"/>
    </source>
</evidence>
<dbReference type="GO" id="GO:0006096">
    <property type="term" value="P:glycolytic process"/>
    <property type="evidence" value="ECO:0007669"/>
    <property type="project" value="UniProtKB-UniRule"/>
</dbReference>
<sequence length="513" mass="53718">MTHPKPVVLCILDGWGLSDRREDNAVALADTPNFDRIMRDCPNATLHAQGNNVGLPEGQMGNSEVGHTNIGAGRVVWMTLPRIDRAIEDGSFDENDALGQVIDRLKDTGGTAHLAGLVSPGGVHSHQRHIARLAQVIADAGVPVAVHAFLDGRDVAPKSALDQVAELEAALPDGATISTVSGRFYAMDRDNRWDRVSRAAAAILKGDGNSADSARAAIEAAYANGDTDEFVEPTVIGGYAGASDGDGIVFGNFRADRAREILSALLDPEFDGYDTGPRPDFAAACGLVEYSTRHAELMGVMFPPEEIVNTLGAYVSAQGRTQLRLAETEKYPHVTFFLNGGVETPYPGEDRYMAPSPKVRTYDLQPEMSAGEVTDKLVSAIRGGAYDLIVVNFANPDMVGHTGSLEAAMAACAAVDEGVGAALEALEEVGGAMLLTADHGNCEVMVDPETGGPHTAHTLNPVPVVLVGGPDGAKLRDGGNLGDLAPTLLALMGLPQPAEMTGRSLLDGDVAGA</sequence>
<evidence type="ECO:0000256" key="4">
    <source>
        <dbReference type="ARBA" id="ARBA00008819"/>
    </source>
</evidence>
<feature type="binding site" evidence="9 13">
    <location>
        <position position="397"/>
    </location>
    <ligand>
        <name>Mn(2+)</name>
        <dbReference type="ChEBI" id="CHEBI:29035"/>
        <label>1</label>
    </ligand>
</feature>
<dbReference type="EC" id="5.4.2.12" evidence="9 10"/>
<dbReference type="SUPFAM" id="SSF53649">
    <property type="entry name" value="Alkaline phosphatase-like"/>
    <property type="match status" value="1"/>
</dbReference>
<feature type="binding site" evidence="9 12">
    <location>
        <position position="330"/>
    </location>
    <ligand>
        <name>substrate</name>
    </ligand>
</feature>
<comment type="function">
    <text evidence="2 9">Catalyzes the interconversion of 2-phosphoglycerate and 3-phosphoglycerate.</text>
</comment>